<accession>A0A197JFD4</accession>
<evidence type="ECO:0000313" key="1">
    <source>
        <dbReference type="EMBL" id="OAQ23124.1"/>
    </source>
</evidence>
<protein>
    <submittedName>
        <fullName evidence="1">Uncharacterized protein</fullName>
    </submittedName>
</protein>
<sequence length="213" mass="24578">MRASTVKSSVRRNFLYLPTTTTTTTPTTPHGNSNPYSFCVFLDCDQQEARDSLTKRERGESCSSSVCLWSRRGAIAHLFLSGTDFKEERGIHTPTGQQRKDRKCIGSFILFFLCVRVHREPWRKKVKECDQGDHWISFIRTHQHNSFSTLIYPWKYEYNSTRITKPRRNQVMAKSEQTARSEPTLATFNTHAYTRYSTNPIGDPFAPDLLLSG</sequence>
<dbReference type="AlphaFoldDB" id="A0A197JFD4"/>
<dbReference type="Proteomes" id="UP000078512">
    <property type="component" value="Unassembled WGS sequence"/>
</dbReference>
<dbReference type="EMBL" id="KV442129">
    <property type="protein sequence ID" value="OAQ23124.1"/>
    <property type="molecule type" value="Genomic_DNA"/>
</dbReference>
<evidence type="ECO:0000313" key="2">
    <source>
        <dbReference type="Proteomes" id="UP000078512"/>
    </source>
</evidence>
<reference evidence="1 2" key="1">
    <citation type="submission" date="2016-05" db="EMBL/GenBank/DDBJ databases">
        <title>Genome sequencing reveals origins of a unique bacterial endosymbiosis in the earliest lineages of terrestrial Fungi.</title>
        <authorList>
            <consortium name="DOE Joint Genome Institute"/>
            <person name="Uehling J."/>
            <person name="Gryganskyi A."/>
            <person name="Hameed K."/>
            <person name="Tschaplinski T."/>
            <person name="Misztal P."/>
            <person name="Wu S."/>
            <person name="Desiro A."/>
            <person name="Vande Pol N."/>
            <person name="Du Z.-Y."/>
            <person name="Zienkiewicz A."/>
            <person name="Zienkiewicz K."/>
            <person name="Morin E."/>
            <person name="Tisserant E."/>
            <person name="Splivallo R."/>
            <person name="Hainaut M."/>
            <person name="Henrissat B."/>
            <person name="Ohm R."/>
            <person name="Kuo A."/>
            <person name="Yan J."/>
            <person name="Lipzen A."/>
            <person name="Nolan M."/>
            <person name="Labutti K."/>
            <person name="Barry K."/>
            <person name="Goldstein A."/>
            <person name="Labbe J."/>
            <person name="Schadt C."/>
            <person name="Tuskan G."/>
            <person name="Grigoriev I."/>
            <person name="Martin F."/>
            <person name="Vilgalys R."/>
            <person name="Bonito G."/>
        </authorList>
    </citation>
    <scope>NUCLEOTIDE SEQUENCE [LARGE SCALE GENOMIC DNA]</scope>
    <source>
        <strain evidence="1 2">AG-77</strain>
    </source>
</reference>
<gene>
    <name evidence="1" type="ORF">K457DRAFT_244475</name>
</gene>
<keyword evidence="2" id="KW-1185">Reference proteome</keyword>
<name>A0A197JFD4_9FUNG</name>
<proteinExistence type="predicted"/>
<organism evidence="1 2">
    <name type="scientific">Linnemannia elongata AG-77</name>
    <dbReference type="NCBI Taxonomy" id="1314771"/>
    <lineage>
        <taxon>Eukaryota</taxon>
        <taxon>Fungi</taxon>
        <taxon>Fungi incertae sedis</taxon>
        <taxon>Mucoromycota</taxon>
        <taxon>Mortierellomycotina</taxon>
        <taxon>Mortierellomycetes</taxon>
        <taxon>Mortierellales</taxon>
        <taxon>Mortierellaceae</taxon>
        <taxon>Linnemannia</taxon>
    </lineage>
</organism>